<dbReference type="SUPFAM" id="SSF52540">
    <property type="entry name" value="P-loop containing nucleoside triphosphate hydrolases"/>
    <property type="match status" value="2"/>
</dbReference>
<evidence type="ECO:0000256" key="10">
    <source>
        <dbReference type="SAM" id="MobiDB-lite"/>
    </source>
</evidence>
<feature type="compositionally biased region" description="Basic residues" evidence="10">
    <location>
        <begin position="247"/>
        <end position="258"/>
    </location>
</feature>
<evidence type="ECO:0000256" key="2">
    <source>
        <dbReference type="ARBA" id="ARBA00022723"/>
    </source>
</evidence>
<keyword evidence="4" id="KW-0547">Nucleotide-binding</keyword>
<evidence type="ECO:0000256" key="8">
    <source>
        <dbReference type="ARBA" id="ARBA00022840"/>
    </source>
</evidence>
<dbReference type="InterPro" id="IPR056616">
    <property type="entry name" value="Chromo_MIT1"/>
</dbReference>
<comment type="caution">
    <text evidence="13">The sequence shown here is derived from an EMBL/GenBank/DDBJ whole genome shotgun (WGS) entry which is preliminary data.</text>
</comment>
<feature type="compositionally biased region" description="Acidic residues" evidence="10">
    <location>
        <begin position="723"/>
        <end position="734"/>
    </location>
</feature>
<evidence type="ECO:0000256" key="6">
    <source>
        <dbReference type="ARBA" id="ARBA00022801"/>
    </source>
</evidence>
<dbReference type="Gene3D" id="3.40.50.10810">
    <property type="entry name" value="Tandem AAA-ATPase domain"/>
    <property type="match status" value="1"/>
</dbReference>
<feature type="domain" description="Helicase C-terminal" evidence="12">
    <location>
        <begin position="1188"/>
        <end position="1340"/>
    </location>
</feature>
<keyword evidence="14" id="KW-1185">Reference proteome</keyword>
<dbReference type="InterPro" id="IPR049730">
    <property type="entry name" value="SNF2/RAD54-like_C"/>
</dbReference>
<dbReference type="InterPro" id="IPR038718">
    <property type="entry name" value="SNF2-like_sf"/>
</dbReference>
<name>A0A4R0RFZ6_9APHY</name>
<dbReference type="InterPro" id="IPR001650">
    <property type="entry name" value="Helicase_C-like"/>
</dbReference>
<dbReference type="EMBL" id="RWJN01000169">
    <property type="protein sequence ID" value="TCD65653.1"/>
    <property type="molecule type" value="Genomic_DNA"/>
</dbReference>
<evidence type="ECO:0000256" key="3">
    <source>
        <dbReference type="ARBA" id="ARBA00022737"/>
    </source>
</evidence>
<dbReference type="PANTHER" id="PTHR45623:SF17">
    <property type="entry name" value="CHROMODOMAIN-HELICASE-DNA-BINDING PROTEIN 3-RELATED"/>
    <property type="match status" value="1"/>
</dbReference>
<sequence>MDPHLRFTPQKSSPTRHGTAGPPSSPSPEASSPQTRQKKHSSRLYLDFVHIPFLSKSEKAEHTQFSEDPIPSDDEFATATFHSIIGEYKDRSKLFYFAKLTESSQAFKIPAERMETKHAKVVELYKKRKDNGLIDLANFDPRSSSIHPSARITLKFSIPANKASVKASDAGDSDAYSDAESSAGELEDDMYSDPAPELRRSTRAAAQGTIASSSALPFSPKRVRITRNRAQTVDSDSENGSEPLSRNLRRSTRAKKTLRSSLDDDADYSETTGKNVPNKAARKKRQSNPQARPAYGHVRGIDTLNYDSDDETRPLRKHRATCEKCQRRPTNHLLATARKGKKKKSKRSDDEDDEDSAERLVALGGWVQCLKCPLSAHWGCLAKTQRDEILRAILERDKAEWRAKTSSEESDVTAGASGPAAPEPTKRSGLDTDSITEFICGSCMKGGFCMSCQEVAIEPDSHSRSVLVSEGVPKEPSADDSTSSVPLPESGDVAMKDVSPSAAKEELRPTPKELLFRCATCKRLAHYAHLPPPDGDDTYDSVSLATHYQKETNWRCADCVSFVYLVENILAWRPSPPHAVEPALSGNEAPNYKVALPREYLVKWQDRSYRRVQWVPHMWLLATNPAKLKNFLAGSRPIELLPEPVADEDAMAVDLVADAPPDDSEPKRSSAVSLGPLSDAERRIPPTWKTVDRVLDVLLWRPQKYYHPSGKKGKNKKASKPVEEEDEELVGEDQESAHAEREAIFDDGEEPNEDVTETVSQFEERTGRSLSLEDVDRVVWAFFKWNDLTYDAATWDSPPRPTDMAFASFKRAFGRFIQSREVTVPVRGRKFIDILQTRHSMPAPRELIYSNDDLPQLGQADGLKLMPFQVDGVNWLCSNWWKLQPSILADEMGLGKTVQIVTFLGIVAKLDAFPALVVVPNSTITNWVREFERWAPELRVCALYGEARSRKIIKQYELSHTNKAAKTTGAKFHVLVTTFETINAEFSVFKQIPRWEVLVIDEGQRLKNEGLAFKQLNELQAVHRIILTGTPLNNNIRELFTLMSFLDASEWRDLEALAKEHEVLNEDLIRDLHVKLRPYFLRRVKSEVLQLPPKNEVIVPLSMTPLQKEIYMSILSKNAPLIKRLNLDLDTSNNAAAKNPKINMNNIIMELRKCVQHPYLVSGVVEPTGLSPLVAHEKLTDASAKLRLLKVLLPKLKARGHRILLFSQFKIVLDYLEDFMNGEGHKYLRLDGNVKQSLRQKGIDDFNKPGSDIFIYMLSTRAGGVGINLWTADTVIIFDPDYNPHQDLQAISRAHRYGQTKTCLVFKLMMKDTAEESIMQKGKGKLAMDHLIVQNMEDDESKDNIQSILMFGAQKLFEADETQASLNYSEHDIDNLILKTEEKGDEQEEQRKDGSLFAFAKVWSADRNGLDELGSGVNADAQKADSWADTLERLAAKTAQENKEEATGRGVRRRAAAVFPADQSMDLGDTPKDKNKKKKDKKAKKGKGKADADDSEAYAGSAAGSDDDSISNASVAPDDFVPSLVKSKAGPSAGGMTVPLSPIVNQQGLPRASSSKVPKTQSLCGLCGSVHEDGACFMTESPENLAEFRKILLSHAGDESIEERRAAIAIIDETLHKLGKLHLIFGQPLYLVDTPVPFDVRPAPAPRLSSHADSTSRPKPQESSASAKPNPQPRPINGISKPQPNAIPDVAPSVFGSSVAKAKKKKKPLFASITPPGGGPSKSSRIVSAPGVLATPTPGPQIAQSTPLDMLNGTASMKRPSPSSKTSPPGKKVKMSDAPECTVCNGPHHLLKDCAVVRQGPDSIAREIQRLQPDPANAQTVSSLRRMMQQQQDRIQSATNKPEPLGTSRSGAIEISD</sequence>
<feature type="region of interest" description="Disordered" evidence="10">
    <location>
        <begin position="1"/>
        <end position="41"/>
    </location>
</feature>
<dbReference type="GO" id="GO:0008270">
    <property type="term" value="F:zinc ion binding"/>
    <property type="evidence" value="ECO:0007669"/>
    <property type="project" value="UniProtKB-KW"/>
</dbReference>
<protein>
    <recommendedName>
        <fullName evidence="15">Chromatin remodeling factor mit1</fullName>
    </recommendedName>
</protein>
<dbReference type="InterPro" id="IPR014001">
    <property type="entry name" value="Helicase_ATP-bd"/>
</dbReference>
<keyword evidence="3" id="KW-0677">Repeat</keyword>
<dbReference type="InterPro" id="IPR001965">
    <property type="entry name" value="Znf_PHD"/>
</dbReference>
<feature type="region of interest" description="Disordered" evidence="10">
    <location>
        <begin position="167"/>
        <end position="354"/>
    </location>
</feature>
<reference evidence="13 14" key="1">
    <citation type="submission" date="2018-11" db="EMBL/GenBank/DDBJ databases">
        <title>Genome assembly of Steccherinum ochraceum LE-BIN_3174, the white-rot fungus of the Steccherinaceae family (The Residual Polyporoid clade, Polyporales, Basidiomycota).</title>
        <authorList>
            <person name="Fedorova T.V."/>
            <person name="Glazunova O.A."/>
            <person name="Landesman E.O."/>
            <person name="Moiseenko K.V."/>
            <person name="Psurtseva N.V."/>
            <person name="Savinova O.S."/>
            <person name="Shakhova N.V."/>
            <person name="Tyazhelova T.V."/>
            <person name="Vasina D.V."/>
        </authorList>
    </citation>
    <scope>NUCLEOTIDE SEQUENCE [LARGE SCALE GENOMIC DNA]</scope>
    <source>
        <strain evidence="13 14">LE-BIN_3174</strain>
    </source>
</reference>
<gene>
    <name evidence="13" type="ORF">EIP91_002326</name>
</gene>
<keyword evidence="2" id="KW-0479">Metal-binding</keyword>
<evidence type="ECO:0000256" key="9">
    <source>
        <dbReference type="ARBA" id="ARBA00023242"/>
    </source>
</evidence>
<dbReference type="STRING" id="92696.A0A4R0RFZ6"/>
<comment type="subcellular location">
    <subcellularLocation>
        <location evidence="1">Nucleus</location>
    </subcellularLocation>
</comment>
<dbReference type="SMART" id="SM00487">
    <property type="entry name" value="DEXDc"/>
    <property type="match status" value="1"/>
</dbReference>
<dbReference type="GO" id="GO:0140658">
    <property type="term" value="F:ATP-dependent chromatin remodeler activity"/>
    <property type="evidence" value="ECO:0007669"/>
    <property type="project" value="TreeGrafter"/>
</dbReference>
<feature type="region of interest" description="Disordered" evidence="10">
    <location>
        <begin position="708"/>
        <end position="755"/>
    </location>
</feature>
<feature type="compositionally biased region" description="Low complexity" evidence="10">
    <location>
        <begin position="1756"/>
        <end position="1770"/>
    </location>
</feature>
<keyword evidence="9" id="KW-0539">Nucleus</keyword>
<feature type="region of interest" description="Disordered" evidence="10">
    <location>
        <begin position="1709"/>
        <end position="1777"/>
    </location>
</feature>
<dbReference type="Pfam" id="PF23615">
    <property type="entry name" value="Chromo_MIT1"/>
    <property type="match status" value="1"/>
</dbReference>
<feature type="compositionally biased region" description="Basic residues" evidence="10">
    <location>
        <begin position="709"/>
        <end position="719"/>
    </location>
</feature>
<feature type="compositionally biased region" description="Low complexity" evidence="10">
    <location>
        <begin position="1497"/>
        <end position="1514"/>
    </location>
</feature>
<evidence type="ECO:0000259" key="12">
    <source>
        <dbReference type="PROSITE" id="PS51194"/>
    </source>
</evidence>
<feature type="region of interest" description="Disordered" evidence="10">
    <location>
        <begin position="400"/>
        <end position="430"/>
    </location>
</feature>
<feature type="compositionally biased region" description="Polar residues" evidence="10">
    <location>
        <begin position="228"/>
        <end position="244"/>
    </location>
</feature>
<dbReference type="Gene3D" id="3.40.50.300">
    <property type="entry name" value="P-loop containing nucleotide triphosphate hydrolases"/>
    <property type="match status" value="1"/>
</dbReference>
<evidence type="ECO:0000259" key="11">
    <source>
        <dbReference type="PROSITE" id="PS51192"/>
    </source>
</evidence>
<dbReference type="OrthoDB" id="5857104at2759"/>
<dbReference type="GO" id="GO:0016887">
    <property type="term" value="F:ATP hydrolysis activity"/>
    <property type="evidence" value="ECO:0007669"/>
    <property type="project" value="TreeGrafter"/>
</dbReference>
<dbReference type="PANTHER" id="PTHR45623">
    <property type="entry name" value="CHROMODOMAIN-HELICASE-DNA-BINDING PROTEIN 3-RELATED-RELATED"/>
    <property type="match status" value="1"/>
</dbReference>
<feature type="region of interest" description="Disordered" evidence="10">
    <location>
        <begin position="1811"/>
        <end position="1857"/>
    </location>
</feature>
<dbReference type="SMART" id="SM00490">
    <property type="entry name" value="HELICc"/>
    <property type="match status" value="1"/>
</dbReference>
<dbReference type="GO" id="GO:0005524">
    <property type="term" value="F:ATP binding"/>
    <property type="evidence" value="ECO:0007669"/>
    <property type="project" value="UniProtKB-KW"/>
</dbReference>
<evidence type="ECO:0000256" key="1">
    <source>
        <dbReference type="ARBA" id="ARBA00004123"/>
    </source>
</evidence>
<dbReference type="SMART" id="SM00298">
    <property type="entry name" value="CHROMO"/>
    <property type="match status" value="1"/>
</dbReference>
<dbReference type="GO" id="GO:0003682">
    <property type="term" value="F:chromatin binding"/>
    <property type="evidence" value="ECO:0007669"/>
    <property type="project" value="TreeGrafter"/>
</dbReference>
<feature type="domain" description="Helicase ATP-binding" evidence="11">
    <location>
        <begin position="877"/>
        <end position="1049"/>
    </location>
</feature>
<proteinExistence type="predicted"/>
<dbReference type="PROSITE" id="PS51194">
    <property type="entry name" value="HELICASE_CTER"/>
    <property type="match status" value="1"/>
</dbReference>
<evidence type="ECO:0000313" key="14">
    <source>
        <dbReference type="Proteomes" id="UP000292702"/>
    </source>
</evidence>
<dbReference type="Proteomes" id="UP000292702">
    <property type="component" value="Unassembled WGS sequence"/>
</dbReference>
<feature type="region of interest" description="Disordered" evidence="10">
    <location>
        <begin position="1642"/>
        <end position="1692"/>
    </location>
</feature>
<keyword evidence="8" id="KW-0067">ATP-binding</keyword>
<dbReference type="GO" id="GO:0005634">
    <property type="term" value="C:nucleus"/>
    <property type="evidence" value="ECO:0007669"/>
    <property type="project" value="UniProtKB-SubCell"/>
</dbReference>
<dbReference type="GO" id="GO:0042393">
    <property type="term" value="F:histone binding"/>
    <property type="evidence" value="ECO:0007669"/>
    <property type="project" value="TreeGrafter"/>
</dbReference>
<keyword evidence="7" id="KW-0862">Zinc</keyword>
<evidence type="ECO:0000256" key="4">
    <source>
        <dbReference type="ARBA" id="ARBA00022741"/>
    </source>
</evidence>
<organism evidence="13 14">
    <name type="scientific">Steccherinum ochraceum</name>
    <dbReference type="NCBI Taxonomy" id="92696"/>
    <lineage>
        <taxon>Eukaryota</taxon>
        <taxon>Fungi</taxon>
        <taxon>Dikarya</taxon>
        <taxon>Basidiomycota</taxon>
        <taxon>Agaricomycotina</taxon>
        <taxon>Agaricomycetes</taxon>
        <taxon>Polyporales</taxon>
        <taxon>Steccherinaceae</taxon>
        <taxon>Steccherinum</taxon>
    </lineage>
</organism>
<dbReference type="InterPro" id="IPR016197">
    <property type="entry name" value="Chromo-like_dom_sf"/>
</dbReference>
<dbReference type="SUPFAM" id="SSF54160">
    <property type="entry name" value="Chromo domain-like"/>
    <property type="match status" value="1"/>
</dbReference>
<feature type="region of interest" description="Disordered" evidence="10">
    <location>
        <begin position="463"/>
        <end position="495"/>
    </location>
</feature>
<feature type="region of interest" description="Disordered" evidence="10">
    <location>
        <begin position="1439"/>
        <end position="1514"/>
    </location>
</feature>
<feature type="compositionally biased region" description="Basic residues" evidence="10">
    <location>
        <begin position="1474"/>
        <end position="1487"/>
    </location>
</feature>
<keyword evidence="6" id="KW-0378">Hydrolase</keyword>
<keyword evidence="5" id="KW-0863">Zinc-finger</keyword>
<dbReference type="GO" id="GO:0000785">
    <property type="term" value="C:chromatin"/>
    <property type="evidence" value="ECO:0007669"/>
    <property type="project" value="TreeGrafter"/>
</dbReference>
<dbReference type="Pfam" id="PF00176">
    <property type="entry name" value="SNF2-rel_dom"/>
    <property type="match status" value="1"/>
</dbReference>
<accession>A0A4R0RFZ6</accession>
<dbReference type="InterPro" id="IPR000953">
    <property type="entry name" value="Chromo/chromo_shadow_dom"/>
</dbReference>
<evidence type="ECO:0008006" key="15">
    <source>
        <dbReference type="Google" id="ProtNLM"/>
    </source>
</evidence>
<dbReference type="SMART" id="SM00249">
    <property type="entry name" value="PHD"/>
    <property type="match status" value="2"/>
</dbReference>
<dbReference type="InterPro" id="IPR000330">
    <property type="entry name" value="SNF2_N"/>
</dbReference>
<feature type="compositionally biased region" description="Acidic residues" evidence="10">
    <location>
        <begin position="745"/>
        <end position="755"/>
    </location>
</feature>
<evidence type="ECO:0000313" key="13">
    <source>
        <dbReference type="EMBL" id="TCD65653.1"/>
    </source>
</evidence>
<dbReference type="Pfam" id="PF00271">
    <property type="entry name" value="Helicase_C"/>
    <property type="match status" value="1"/>
</dbReference>
<dbReference type="InterPro" id="IPR027417">
    <property type="entry name" value="P-loop_NTPase"/>
</dbReference>
<feature type="compositionally biased region" description="Basic and acidic residues" evidence="10">
    <location>
        <begin position="735"/>
        <end position="744"/>
    </location>
</feature>
<evidence type="ECO:0000256" key="5">
    <source>
        <dbReference type="ARBA" id="ARBA00022771"/>
    </source>
</evidence>
<dbReference type="CDD" id="cd18793">
    <property type="entry name" value="SF2_C_SNF"/>
    <property type="match status" value="1"/>
</dbReference>
<dbReference type="PROSITE" id="PS51192">
    <property type="entry name" value="HELICASE_ATP_BIND_1"/>
    <property type="match status" value="1"/>
</dbReference>
<dbReference type="GO" id="GO:0003677">
    <property type="term" value="F:DNA binding"/>
    <property type="evidence" value="ECO:0007669"/>
    <property type="project" value="TreeGrafter"/>
</dbReference>
<evidence type="ECO:0000256" key="7">
    <source>
        <dbReference type="ARBA" id="ARBA00022833"/>
    </source>
</evidence>